<dbReference type="SUPFAM" id="SSF47459">
    <property type="entry name" value="HLH, helix-loop-helix DNA-binding domain"/>
    <property type="match status" value="1"/>
</dbReference>
<dbReference type="InterPro" id="IPR029016">
    <property type="entry name" value="GAF-like_dom_sf"/>
</dbReference>
<dbReference type="InterPro" id="IPR045084">
    <property type="entry name" value="AIB/MYC-like"/>
</dbReference>
<feature type="region of interest" description="Disordered" evidence="7">
    <location>
        <begin position="46"/>
        <end position="73"/>
    </location>
</feature>
<dbReference type="GO" id="GO:0046983">
    <property type="term" value="F:protein dimerization activity"/>
    <property type="evidence" value="ECO:0007669"/>
    <property type="project" value="InterPro"/>
</dbReference>
<keyword evidence="3 6" id="KW-0805">Transcription regulation</keyword>
<evidence type="ECO:0000259" key="8">
    <source>
        <dbReference type="PROSITE" id="PS50888"/>
    </source>
</evidence>
<dbReference type="CDD" id="cd11449">
    <property type="entry name" value="bHLH_AtAIB_like"/>
    <property type="match status" value="1"/>
</dbReference>
<dbReference type="PANTHER" id="PTHR11514:SF43">
    <property type="entry name" value="TRANSCRIPTION FACTOR MYC2"/>
    <property type="match status" value="1"/>
</dbReference>
<name>A0A427BBB7_ENSVE</name>
<evidence type="ECO:0000256" key="7">
    <source>
        <dbReference type="SAM" id="MobiDB-lite"/>
    </source>
</evidence>
<evidence type="ECO:0000256" key="2">
    <source>
        <dbReference type="ARBA" id="ARBA00005510"/>
    </source>
</evidence>
<dbReference type="GO" id="GO:0003700">
    <property type="term" value="F:DNA-binding transcription factor activity"/>
    <property type="evidence" value="ECO:0007669"/>
    <property type="project" value="InterPro"/>
</dbReference>
<dbReference type="Gene3D" id="3.30.450.40">
    <property type="match status" value="1"/>
</dbReference>
<dbReference type="Pfam" id="PF14215">
    <property type="entry name" value="bHLH-MYC_N"/>
    <property type="match status" value="1"/>
</dbReference>
<evidence type="ECO:0000256" key="4">
    <source>
        <dbReference type="ARBA" id="ARBA00023163"/>
    </source>
</evidence>
<dbReference type="Pfam" id="PF22754">
    <property type="entry name" value="bHLH-TF_ACT-like_plant"/>
    <property type="match status" value="1"/>
</dbReference>
<evidence type="ECO:0000313" key="9">
    <source>
        <dbReference type="EMBL" id="RRT85748.1"/>
    </source>
</evidence>
<feature type="compositionally biased region" description="Basic residues" evidence="7">
    <location>
        <begin position="418"/>
        <end position="427"/>
    </location>
</feature>
<evidence type="ECO:0000256" key="5">
    <source>
        <dbReference type="ARBA" id="ARBA00023242"/>
    </source>
</evidence>
<sequence>MQLSDHRRALMNLWNDDNTSVMEAFLSSSATVAAPDHHSFWPPLPPPPASIPASSSSTISSTHSTVTSSAPAHFSPDTLQQRLHSLIEGARETWTYAIFWQSSPASGSAVLTWGDGYYRGCEEDKRKPLRSGASSTAEQEHRKRVLRELNALIYGGCGGGDDAADEEVTDTEWFFLVSMTQTFALGAGHPGQAFLSGSPVWIAGADRMAAAPCERVRQAQAFGLRTMACVPLESGVVELGSTHDIFQNSEILSKVRLLFGQGSGGRLAAASWPPPQPAVAEQGVLDPSMLWMSEPPAPKAPSHFDKPNSGSLTENTNLNFTGEIKTIPSASAGGGGGALYVDNHISYEIKKATSKESNDEAFLSSSADVVVAAVKSEGGCGGGSGGGNLFGADSDHSDLEASTREVTSSAVMEPPEKRPKKRGRKPANGREEPLDHVEAERQRREKLNQRFYALRSVVPNVSKMDKASLLADAVTYINELRSKTQALESDKRKLQSELGALKMERESASGRQMPPAGPGPAASNRAGRCSEVEVEVKILGWEAMIRVQCDRRCHPSARLMMALRELDLEVYYANVSAVKDLMIQQVTVKMTSRIYTQEQLTAALFASLRADQPPHAM</sequence>
<comment type="similarity">
    <text evidence="2">Belongs to the bHLH protein family.</text>
</comment>
<protein>
    <recommendedName>
        <fullName evidence="6">Transcription factor</fullName>
        <shortName evidence="6">bHLH transcription factor</shortName>
    </recommendedName>
    <alternativeName>
        <fullName evidence="6">Basic helix-loop-helix protein</fullName>
    </alternativeName>
</protein>
<evidence type="ECO:0000256" key="1">
    <source>
        <dbReference type="ARBA" id="ARBA00004123"/>
    </source>
</evidence>
<dbReference type="InterPro" id="IPR025610">
    <property type="entry name" value="MYC/MYB_N"/>
</dbReference>
<dbReference type="AlphaFoldDB" id="A0A427BBB7"/>
<dbReference type="Gene3D" id="4.10.280.10">
    <property type="entry name" value="Helix-loop-helix DNA-binding domain"/>
    <property type="match status" value="1"/>
</dbReference>
<feature type="compositionally biased region" description="Low complexity" evidence="7">
    <location>
        <begin position="51"/>
        <end position="73"/>
    </location>
</feature>
<organism evidence="9 10">
    <name type="scientific">Ensete ventricosum</name>
    <name type="common">Abyssinian banana</name>
    <name type="synonym">Musa ensete</name>
    <dbReference type="NCBI Taxonomy" id="4639"/>
    <lineage>
        <taxon>Eukaryota</taxon>
        <taxon>Viridiplantae</taxon>
        <taxon>Streptophyta</taxon>
        <taxon>Embryophyta</taxon>
        <taxon>Tracheophyta</taxon>
        <taxon>Spermatophyta</taxon>
        <taxon>Magnoliopsida</taxon>
        <taxon>Liliopsida</taxon>
        <taxon>Zingiberales</taxon>
        <taxon>Musaceae</taxon>
        <taxon>Ensete</taxon>
    </lineage>
</organism>
<dbReference type="GO" id="GO:0000976">
    <property type="term" value="F:transcription cis-regulatory region binding"/>
    <property type="evidence" value="ECO:0007669"/>
    <property type="project" value="TreeGrafter"/>
</dbReference>
<proteinExistence type="inferred from homology"/>
<dbReference type="SMART" id="SM00353">
    <property type="entry name" value="HLH"/>
    <property type="match status" value="1"/>
</dbReference>
<keyword evidence="4 6" id="KW-0804">Transcription</keyword>
<feature type="domain" description="BHLH" evidence="8">
    <location>
        <begin position="431"/>
        <end position="480"/>
    </location>
</feature>
<reference evidence="9 10" key="1">
    <citation type="journal article" date="2014" name="Agronomy (Basel)">
        <title>A Draft Genome Sequence for Ensete ventricosum, the Drought-Tolerant Tree Against Hunger.</title>
        <authorList>
            <person name="Harrison J."/>
            <person name="Moore K.A."/>
            <person name="Paszkiewicz K."/>
            <person name="Jones T."/>
            <person name="Grant M."/>
            <person name="Ambacheew D."/>
            <person name="Muzemil S."/>
            <person name="Studholme D.J."/>
        </authorList>
    </citation>
    <scope>NUCLEOTIDE SEQUENCE [LARGE SCALE GENOMIC DNA]</scope>
</reference>
<keyword evidence="5 6" id="KW-0539">Nucleus</keyword>
<dbReference type="InterPro" id="IPR054502">
    <property type="entry name" value="bHLH-TF_ACT-like_plant"/>
</dbReference>
<comment type="subcellular location">
    <subcellularLocation>
        <location evidence="1 6">Nucleus</location>
    </subcellularLocation>
</comment>
<feature type="compositionally biased region" description="Basic and acidic residues" evidence="7">
    <location>
        <begin position="393"/>
        <end position="403"/>
    </location>
</feature>
<dbReference type="Proteomes" id="UP000287651">
    <property type="component" value="Unassembled WGS sequence"/>
</dbReference>
<accession>A0A427BBB7</accession>
<feature type="region of interest" description="Disordered" evidence="7">
    <location>
        <begin position="382"/>
        <end position="441"/>
    </location>
</feature>
<gene>
    <name evidence="9" type="ORF">B296_00005593</name>
</gene>
<evidence type="ECO:0000313" key="10">
    <source>
        <dbReference type="Proteomes" id="UP000287651"/>
    </source>
</evidence>
<dbReference type="GO" id="GO:0005634">
    <property type="term" value="C:nucleus"/>
    <property type="evidence" value="ECO:0007669"/>
    <property type="project" value="UniProtKB-SubCell"/>
</dbReference>
<feature type="region of interest" description="Disordered" evidence="7">
    <location>
        <begin position="504"/>
        <end position="526"/>
    </location>
</feature>
<dbReference type="InterPro" id="IPR011598">
    <property type="entry name" value="bHLH_dom"/>
</dbReference>
<dbReference type="EMBL" id="AMZH03000068">
    <property type="protein sequence ID" value="RRT85748.1"/>
    <property type="molecule type" value="Genomic_DNA"/>
</dbReference>
<dbReference type="PROSITE" id="PS50888">
    <property type="entry name" value="BHLH"/>
    <property type="match status" value="1"/>
</dbReference>
<comment type="caution">
    <text evidence="9">The sequence shown here is derived from an EMBL/GenBank/DDBJ whole genome shotgun (WGS) entry which is preliminary data.</text>
</comment>
<evidence type="ECO:0000256" key="3">
    <source>
        <dbReference type="ARBA" id="ARBA00023015"/>
    </source>
</evidence>
<evidence type="ECO:0000256" key="6">
    <source>
        <dbReference type="RuleBase" id="RU369104"/>
    </source>
</evidence>
<dbReference type="PANTHER" id="PTHR11514">
    <property type="entry name" value="MYC"/>
    <property type="match status" value="1"/>
</dbReference>
<feature type="compositionally biased region" description="Basic and acidic residues" evidence="7">
    <location>
        <begin position="428"/>
        <end position="441"/>
    </location>
</feature>
<dbReference type="Pfam" id="PF00010">
    <property type="entry name" value="HLH"/>
    <property type="match status" value="1"/>
</dbReference>
<dbReference type="InterPro" id="IPR036638">
    <property type="entry name" value="HLH_DNA-bd_sf"/>
</dbReference>